<dbReference type="EMBL" id="QKVK01000003">
    <property type="protein sequence ID" value="PZF77591.1"/>
    <property type="molecule type" value="Genomic_DNA"/>
</dbReference>
<dbReference type="InterPro" id="IPR014284">
    <property type="entry name" value="RNA_pol_sigma-70_dom"/>
</dbReference>
<comment type="caution">
    <text evidence="7">The sequence shown here is derived from an EMBL/GenBank/DDBJ whole genome shotgun (WGS) entry which is preliminary data.</text>
</comment>
<dbReference type="InterPro" id="IPR039425">
    <property type="entry name" value="RNA_pol_sigma-70-like"/>
</dbReference>
<keyword evidence="4" id="KW-0804">Transcription</keyword>
<comment type="similarity">
    <text evidence="1">Belongs to the sigma-70 factor family. ECF subfamily.</text>
</comment>
<keyword evidence="2" id="KW-0805">Transcription regulation</keyword>
<dbReference type="Pfam" id="PF08281">
    <property type="entry name" value="Sigma70_r4_2"/>
    <property type="match status" value="1"/>
</dbReference>
<keyword evidence="3" id="KW-0731">Sigma factor</keyword>
<dbReference type="Gene3D" id="1.10.10.10">
    <property type="entry name" value="Winged helix-like DNA-binding domain superfamily/Winged helix DNA-binding domain"/>
    <property type="match status" value="1"/>
</dbReference>
<dbReference type="GO" id="GO:0003677">
    <property type="term" value="F:DNA binding"/>
    <property type="evidence" value="ECO:0007669"/>
    <property type="project" value="InterPro"/>
</dbReference>
<protein>
    <submittedName>
        <fullName evidence="7">RNA polymerase subunit sigma</fullName>
    </submittedName>
</protein>
<dbReference type="AlphaFoldDB" id="A0A2W2AQA7"/>
<dbReference type="InterPro" id="IPR013324">
    <property type="entry name" value="RNA_pol_sigma_r3/r4-like"/>
</dbReference>
<dbReference type="Gene3D" id="1.10.1740.10">
    <property type="match status" value="1"/>
</dbReference>
<evidence type="ECO:0000256" key="1">
    <source>
        <dbReference type="ARBA" id="ARBA00010641"/>
    </source>
</evidence>
<evidence type="ECO:0000256" key="3">
    <source>
        <dbReference type="ARBA" id="ARBA00023082"/>
    </source>
</evidence>
<proteinExistence type="inferred from homology"/>
<dbReference type="PANTHER" id="PTHR43133">
    <property type="entry name" value="RNA POLYMERASE ECF-TYPE SIGMA FACTO"/>
    <property type="match status" value="1"/>
</dbReference>
<dbReference type="Pfam" id="PF04542">
    <property type="entry name" value="Sigma70_r2"/>
    <property type="match status" value="1"/>
</dbReference>
<feature type="domain" description="RNA polymerase sigma-70 region 2" evidence="5">
    <location>
        <begin position="15"/>
        <end position="80"/>
    </location>
</feature>
<dbReference type="GO" id="GO:0016987">
    <property type="term" value="F:sigma factor activity"/>
    <property type="evidence" value="ECO:0007669"/>
    <property type="project" value="UniProtKB-KW"/>
</dbReference>
<name>A0A2W2AQA7_9HYPH</name>
<accession>A0A2W2AQA7</accession>
<dbReference type="SUPFAM" id="SSF88946">
    <property type="entry name" value="Sigma2 domain of RNA polymerase sigma factors"/>
    <property type="match status" value="1"/>
</dbReference>
<organism evidence="7 8">
    <name type="scientific">Aestuariivirga litoralis</name>
    <dbReference type="NCBI Taxonomy" id="2650924"/>
    <lineage>
        <taxon>Bacteria</taxon>
        <taxon>Pseudomonadati</taxon>
        <taxon>Pseudomonadota</taxon>
        <taxon>Alphaproteobacteria</taxon>
        <taxon>Hyphomicrobiales</taxon>
        <taxon>Aestuariivirgaceae</taxon>
        <taxon>Aestuariivirga</taxon>
    </lineage>
</organism>
<dbReference type="InterPro" id="IPR013249">
    <property type="entry name" value="RNA_pol_sigma70_r4_t2"/>
</dbReference>
<sequence length="172" mass="19635">MRVAQNRDRQAFAQLFDHFAPRLKSFIMRKNTSAELAEDLVQEAMIAVWTKAALYEPSKGSVTTWVFTIARNLRIDRIRRDVHMPTTELGDYDEPSEAPEGEELLGRKQEDGLVARALQAIPEEQRQILVLSFVEDMPQSEIASRLSIPLGTVKSRMRLAYGHLRRILETGL</sequence>
<evidence type="ECO:0000259" key="6">
    <source>
        <dbReference type="Pfam" id="PF08281"/>
    </source>
</evidence>
<reference evidence="8" key="1">
    <citation type="submission" date="2018-06" db="EMBL/GenBank/DDBJ databases">
        <title>Aestuariibacter litoralis strain KCTC 52945T.</title>
        <authorList>
            <person name="Li X."/>
            <person name="Salam N."/>
            <person name="Li J.-L."/>
            <person name="Chen Y.-M."/>
            <person name="Yang Z.-W."/>
            <person name="Zhang L.-Y."/>
            <person name="Han M.-X."/>
            <person name="Xiao M."/>
            <person name="Li W.-J."/>
        </authorList>
    </citation>
    <scope>NUCLEOTIDE SEQUENCE [LARGE SCALE GENOMIC DNA]</scope>
    <source>
        <strain evidence="8">KCTC 52945</strain>
    </source>
</reference>
<dbReference type="GO" id="GO:0006352">
    <property type="term" value="P:DNA-templated transcription initiation"/>
    <property type="evidence" value="ECO:0007669"/>
    <property type="project" value="InterPro"/>
</dbReference>
<evidence type="ECO:0000256" key="2">
    <source>
        <dbReference type="ARBA" id="ARBA00023015"/>
    </source>
</evidence>
<keyword evidence="8" id="KW-1185">Reference proteome</keyword>
<dbReference type="InterPro" id="IPR036388">
    <property type="entry name" value="WH-like_DNA-bd_sf"/>
</dbReference>
<dbReference type="PANTHER" id="PTHR43133:SF62">
    <property type="entry name" value="RNA POLYMERASE SIGMA FACTOR SIGZ"/>
    <property type="match status" value="1"/>
</dbReference>
<evidence type="ECO:0000313" key="8">
    <source>
        <dbReference type="Proteomes" id="UP000248795"/>
    </source>
</evidence>
<dbReference type="Proteomes" id="UP000248795">
    <property type="component" value="Unassembled WGS sequence"/>
</dbReference>
<dbReference type="SUPFAM" id="SSF88659">
    <property type="entry name" value="Sigma3 and sigma4 domains of RNA polymerase sigma factors"/>
    <property type="match status" value="1"/>
</dbReference>
<evidence type="ECO:0000256" key="4">
    <source>
        <dbReference type="ARBA" id="ARBA00023163"/>
    </source>
</evidence>
<feature type="domain" description="RNA polymerase sigma factor 70 region 4 type 2" evidence="6">
    <location>
        <begin position="114"/>
        <end position="164"/>
    </location>
</feature>
<gene>
    <name evidence="7" type="ORF">DK847_08560</name>
</gene>
<evidence type="ECO:0000313" key="7">
    <source>
        <dbReference type="EMBL" id="PZF77591.1"/>
    </source>
</evidence>
<dbReference type="InterPro" id="IPR007627">
    <property type="entry name" value="RNA_pol_sigma70_r2"/>
</dbReference>
<dbReference type="CDD" id="cd06171">
    <property type="entry name" value="Sigma70_r4"/>
    <property type="match status" value="1"/>
</dbReference>
<evidence type="ECO:0000259" key="5">
    <source>
        <dbReference type="Pfam" id="PF04542"/>
    </source>
</evidence>
<dbReference type="NCBIfam" id="TIGR02937">
    <property type="entry name" value="sigma70-ECF"/>
    <property type="match status" value="1"/>
</dbReference>
<dbReference type="InterPro" id="IPR013325">
    <property type="entry name" value="RNA_pol_sigma_r2"/>
</dbReference>